<dbReference type="Pfam" id="PF00132">
    <property type="entry name" value="Hexapep"/>
    <property type="match status" value="2"/>
</dbReference>
<dbReference type="EMBL" id="JACASI010000030">
    <property type="protein sequence ID" value="MCQ3829920.1"/>
    <property type="molecule type" value="Genomic_DNA"/>
</dbReference>
<dbReference type="PANTHER" id="PTHR13061">
    <property type="entry name" value="DYNACTIN SUBUNIT P25"/>
    <property type="match status" value="1"/>
</dbReference>
<comment type="caution">
    <text evidence="2">The sequence shown here is derived from an EMBL/GenBank/DDBJ whole genome shotgun (WGS) entry which is preliminary data.</text>
</comment>
<dbReference type="Gene3D" id="2.160.10.10">
    <property type="entry name" value="Hexapeptide repeat proteins"/>
    <property type="match status" value="1"/>
</dbReference>
<dbReference type="SUPFAM" id="SSF51161">
    <property type="entry name" value="Trimeric LpxA-like enzymes"/>
    <property type="match status" value="1"/>
</dbReference>
<dbReference type="InterPro" id="IPR001451">
    <property type="entry name" value="Hexapep"/>
</dbReference>
<dbReference type="CDD" id="cd04645">
    <property type="entry name" value="LbH_gamma_CA_like"/>
    <property type="match status" value="1"/>
</dbReference>
<proteinExistence type="predicted"/>
<evidence type="ECO:0000313" key="2">
    <source>
        <dbReference type="EMBL" id="MCQ3829920.1"/>
    </source>
</evidence>
<keyword evidence="3" id="KW-1185">Reference proteome</keyword>
<reference evidence="2" key="1">
    <citation type="thesis" date="2020" institute="Technische Universitat Dresden" country="Dresden, Germany">
        <title>The Agarolytic System of Microbulbifer elongatus PORT2, Isolated from Batu Karas, Pangandaran West Java Indonesia.</title>
        <authorList>
            <person name="Anggraeni S.R."/>
        </authorList>
    </citation>
    <scope>NUCLEOTIDE SEQUENCE</scope>
    <source>
        <strain evidence="2">PORT2</strain>
    </source>
</reference>
<organism evidence="2 3">
    <name type="scientific">Microbulbifer elongatus</name>
    <dbReference type="NCBI Taxonomy" id="86173"/>
    <lineage>
        <taxon>Bacteria</taxon>
        <taxon>Pseudomonadati</taxon>
        <taxon>Pseudomonadota</taxon>
        <taxon>Gammaproteobacteria</taxon>
        <taxon>Cellvibrionales</taxon>
        <taxon>Microbulbiferaceae</taxon>
        <taxon>Microbulbifer</taxon>
    </lineage>
</organism>
<sequence>MNSRRSALSNVESTEHTLREHRGHRPRLGERVFIDPQCTVIGDVELGDDCSVWPMTVIRGDMHRVRIGARTSVQDGSVLHITHASDFNQGGWPLTIGEDVTIGHKACLHGCTVGNRVLIGIGAIVLDGAVIEDEVVLAAGALVPPGKRLESGYLYVGSPAKQARPLTEKEKSFFTYTAGNYVKLKDEYLAKEH</sequence>
<feature type="compositionally biased region" description="Polar residues" evidence="1">
    <location>
        <begin position="1"/>
        <end position="12"/>
    </location>
</feature>
<dbReference type="InterPro" id="IPR047324">
    <property type="entry name" value="LbH_gamma_CA-like"/>
</dbReference>
<protein>
    <submittedName>
        <fullName evidence="2">Gamma carbonic anhydrase family protein</fullName>
    </submittedName>
</protein>
<evidence type="ECO:0000313" key="3">
    <source>
        <dbReference type="Proteomes" id="UP001205566"/>
    </source>
</evidence>
<feature type="region of interest" description="Disordered" evidence="1">
    <location>
        <begin position="1"/>
        <end position="23"/>
    </location>
</feature>
<dbReference type="Proteomes" id="UP001205566">
    <property type="component" value="Unassembled WGS sequence"/>
</dbReference>
<accession>A0ABT1P1C4</accession>
<name>A0ABT1P1C4_9GAMM</name>
<dbReference type="InterPro" id="IPR011004">
    <property type="entry name" value="Trimer_LpxA-like_sf"/>
</dbReference>
<gene>
    <name evidence="2" type="ORF">HXX02_10730</name>
</gene>
<dbReference type="PANTHER" id="PTHR13061:SF56">
    <property type="entry name" value="PROTEIN YRDA"/>
    <property type="match status" value="1"/>
</dbReference>
<evidence type="ECO:0000256" key="1">
    <source>
        <dbReference type="SAM" id="MobiDB-lite"/>
    </source>
</evidence>
<dbReference type="InterPro" id="IPR050484">
    <property type="entry name" value="Transf_Hexapept/Carb_Anhydrase"/>
</dbReference>